<comment type="caution">
    <text evidence="1">The sequence shown here is derived from an EMBL/GenBank/DDBJ whole genome shotgun (WGS) entry which is preliminary data.</text>
</comment>
<evidence type="ECO:0000313" key="2">
    <source>
        <dbReference type="Proteomes" id="UP000824109"/>
    </source>
</evidence>
<sequence>MIRKRFLSFLTAVTVITSIIPMYSSQAKYSQVTDGSTVQPIPNREAYYDLDIDNASDWILSRDNIAEVKIEDSKLIFDHAHSGYASLARYVDNAPEIPKGNTLEATFDIKFSEIEKDCSFDVVGAKIDRTGNENPNSILRIVVDSDEKGVYIYDGSESSPINITQYTNYTVANNKISTATFRIHAVMNFQTKDTDLDIYTVDDNGYASFETSYRDIGFYNEEMSTALGFYIRSGRGSNIITFSNAVLYQQGEASPTRELYNLSTDINANATDDDANKSNWTITGNGTSSISTNVQDNLITSLTHSTTEGGDRTAGVSFEPSTNNEINISFDIEMTTLLNGFQGTDTYNVFSIMDKQNGINALEIKAGADGTTTDGSTYGVWINNIKILTSNNCNINENAVTTPQLTINVELDLSTHIAKISVSNNNSSIYNETITINSNINSLSYIHSSVHKNRNNVIASTTISNLVITQDNRYTPIITPQGDNLTLEVGESISIATVIQYDRVDTEVTNGADRITCEFAQAYSSVVVTGVTEGAASVKITAYNYNGDDSQLDT</sequence>
<dbReference type="AlphaFoldDB" id="A0A9D1MA67"/>
<feature type="non-terminal residue" evidence="1">
    <location>
        <position position="554"/>
    </location>
</feature>
<gene>
    <name evidence="1" type="ORF">IAA61_02735</name>
</gene>
<organism evidence="1 2">
    <name type="scientific">Candidatus Ornithomonoglobus merdipullorum</name>
    <dbReference type="NCBI Taxonomy" id="2840895"/>
    <lineage>
        <taxon>Bacteria</taxon>
        <taxon>Bacillati</taxon>
        <taxon>Bacillota</taxon>
        <taxon>Clostridia</taxon>
        <taxon>Candidatus Ornithomonoglobus</taxon>
    </lineage>
</organism>
<reference evidence="1" key="2">
    <citation type="journal article" date="2021" name="PeerJ">
        <title>Extensive microbial diversity within the chicken gut microbiome revealed by metagenomics and culture.</title>
        <authorList>
            <person name="Gilroy R."/>
            <person name="Ravi A."/>
            <person name="Getino M."/>
            <person name="Pursley I."/>
            <person name="Horton D.L."/>
            <person name="Alikhan N.F."/>
            <person name="Baker D."/>
            <person name="Gharbi K."/>
            <person name="Hall N."/>
            <person name="Watson M."/>
            <person name="Adriaenssens E.M."/>
            <person name="Foster-Nyarko E."/>
            <person name="Jarju S."/>
            <person name="Secka A."/>
            <person name="Antonio M."/>
            <person name="Oren A."/>
            <person name="Chaudhuri R.R."/>
            <person name="La Ragione R."/>
            <person name="Hildebrand F."/>
            <person name="Pallen M.J."/>
        </authorList>
    </citation>
    <scope>NUCLEOTIDE SEQUENCE</scope>
    <source>
        <strain evidence="1">USAMLcec3-3695</strain>
    </source>
</reference>
<proteinExistence type="predicted"/>
<name>A0A9D1MA67_9FIRM</name>
<dbReference type="EMBL" id="DVNB01000027">
    <property type="protein sequence ID" value="HIU56713.1"/>
    <property type="molecule type" value="Genomic_DNA"/>
</dbReference>
<accession>A0A9D1MA67</accession>
<dbReference type="Proteomes" id="UP000824109">
    <property type="component" value="Unassembled WGS sequence"/>
</dbReference>
<evidence type="ECO:0000313" key="1">
    <source>
        <dbReference type="EMBL" id="HIU56713.1"/>
    </source>
</evidence>
<reference evidence="1" key="1">
    <citation type="submission" date="2020-10" db="EMBL/GenBank/DDBJ databases">
        <authorList>
            <person name="Gilroy R."/>
        </authorList>
    </citation>
    <scope>NUCLEOTIDE SEQUENCE</scope>
    <source>
        <strain evidence="1">USAMLcec3-3695</strain>
    </source>
</reference>
<protein>
    <submittedName>
        <fullName evidence="1">Uncharacterized protein</fullName>
    </submittedName>
</protein>